<gene>
    <name evidence="2" type="ORF">KC01_LOCUS7727</name>
</gene>
<evidence type="ECO:0000256" key="1">
    <source>
        <dbReference type="SAM" id="MobiDB-lite"/>
    </source>
</evidence>
<feature type="compositionally biased region" description="Pro residues" evidence="1">
    <location>
        <begin position="41"/>
        <end position="65"/>
    </location>
</feature>
<accession>A0AAV2JFD9</accession>
<reference evidence="2 3" key="1">
    <citation type="submission" date="2024-04" db="EMBL/GenBank/DDBJ databases">
        <authorList>
            <person name="Waldvogel A.-M."/>
            <person name="Schoenle A."/>
        </authorList>
    </citation>
    <scope>NUCLEOTIDE SEQUENCE [LARGE SCALE GENOMIC DNA]</scope>
</reference>
<name>A0AAV2JFD9_KNICA</name>
<proteinExistence type="predicted"/>
<dbReference type="EMBL" id="OZ035834">
    <property type="protein sequence ID" value="CAL1576284.1"/>
    <property type="molecule type" value="Genomic_DNA"/>
</dbReference>
<keyword evidence="3" id="KW-1185">Reference proteome</keyword>
<feature type="compositionally biased region" description="Basic and acidic residues" evidence="1">
    <location>
        <begin position="82"/>
        <end position="92"/>
    </location>
</feature>
<evidence type="ECO:0000313" key="2">
    <source>
        <dbReference type="EMBL" id="CAL1576284.1"/>
    </source>
</evidence>
<organism evidence="2 3">
    <name type="scientific">Knipowitschia caucasica</name>
    <name type="common">Caucasian dwarf goby</name>
    <name type="synonym">Pomatoschistus caucasicus</name>
    <dbReference type="NCBI Taxonomy" id="637954"/>
    <lineage>
        <taxon>Eukaryota</taxon>
        <taxon>Metazoa</taxon>
        <taxon>Chordata</taxon>
        <taxon>Craniata</taxon>
        <taxon>Vertebrata</taxon>
        <taxon>Euteleostomi</taxon>
        <taxon>Actinopterygii</taxon>
        <taxon>Neopterygii</taxon>
        <taxon>Teleostei</taxon>
        <taxon>Neoteleostei</taxon>
        <taxon>Acanthomorphata</taxon>
        <taxon>Gobiaria</taxon>
        <taxon>Gobiiformes</taxon>
        <taxon>Gobioidei</taxon>
        <taxon>Gobiidae</taxon>
        <taxon>Gobiinae</taxon>
        <taxon>Knipowitschia</taxon>
    </lineage>
</organism>
<dbReference type="Proteomes" id="UP001497482">
    <property type="component" value="Chromosome 12"/>
</dbReference>
<feature type="compositionally biased region" description="Pro residues" evidence="1">
    <location>
        <begin position="106"/>
        <end position="116"/>
    </location>
</feature>
<evidence type="ECO:0000313" key="3">
    <source>
        <dbReference type="Proteomes" id="UP001497482"/>
    </source>
</evidence>
<feature type="compositionally biased region" description="Basic and acidic residues" evidence="1">
    <location>
        <begin position="133"/>
        <end position="143"/>
    </location>
</feature>
<sequence length="143" mass="14993">MTSHSYVTHVESESKADSGETTLTHLYNMDPRGSGSESNPTPGPGPTPGPRPTPTPGPGPTPGPAPSSVSMRSDRSNSPPPEFREDGPEDQRLYNMDPRGSGPGSKPRPGPGPGPAPSSQSLKSDRSNSPPPEFREDGPEDQR</sequence>
<dbReference type="AlphaFoldDB" id="A0AAV2JFD9"/>
<feature type="region of interest" description="Disordered" evidence="1">
    <location>
        <begin position="1"/>
        <end position="143"/>
    </location>
</feature>
<protein>
    <submittedName>
        <fullName evidence="2">Uncharacterized protein</fullName>
    </submittedName>
</protein>